<evidence type="ECO:0000256" key="1">
    <source>
        <dbReference type="SAM" id="Phobius"/>
    </source>
</evidence>
<keyword evidence="1" id="KW-0812">Transmembrane</keyword>
<gene>
    <name evidence="2" type="ORF">SAMN02982922_3545</name>
</gene>
<sequence>MDLSFFAELSKPMGALVGAVVLGLVAVAAGSFMLVVLRRSEFMRNTEVAQTIFSRVSPPVFYFGVVAPVWAIFGAMAGYQIAGTP</sequence>
<evidence type="ECO:0000313" key="2">
    <source>
        <dbReference type="EMBL" id="SMH47723.1"/>
    </source>
</evidence>
<feature type="transmembrane region" description="Helical" evidence="1">
    <location>
        <begin position="60"/>
        <end position="82"/>
    </location>
</feature>
<dbReference type="RefSeq" id="WP_085465358.1">
    <property type="nucleotide sequence ID" value="NZ_FXBL01000004.1"/>
</dbReference>
<accession>A0A1X7PAU9</accession>
<protein>
    <submittedName>
        <fullName evidence="2">Uncharacterized protein</fullName>
    </submittedName>
</protein>
<dbReference type="AlphaFoldDB" id="A0A1X7PAU9"/>
<keyword evidence="3" id="KW-1185">Reference proteome</keyword>
<keyword evidence="1" id="KW-0472">Membrane</keyword>
<dbReference type="Proteomes" id="UP000193083">
    <property type="component" value="Unassembled WGS sequence"/>
</dbReference>
<feature type="transmembrane region" description="Helical" evidence="1">
    <location>
        <begin position="12"/>
        <end position="37"/>
    </location>
</feature>
<evidence type="ECO:0000313" key="3">
    <source>
        <dbReference type="Proteomes" id="UP000193083"/>
    </source>
</evidence>
<keyword evidence="1" id="KW-1133">Transmembrane helix</keyword>
<name>A0A1X7PAU9_9HYPH</name>
<dbReference type="EMBL" id="FXBL01000004">
    <property type="protein sequence ID" value="SMH47723.1"/>
    <property type="molecule type" value="Genomic_DNA"/>
</dbReference>
<reference evidence="2 3" key="1">
    <citation type="submission" date="2017-04" db="EMBL/GenBank/DDBJ databases">
        <authorList>
            <person name="Afonso C.L."/>
            <person name="Miller P.J."/>
            <person name="Scott M.A."/>
            <person name="Spackman E."/>
            <person name="Goraichik I."/>
            <person name="Dimitrov K.M."/>
            <person name="Suarez D.L."/>
            <person name="Swayne D.E."/>
        </authorList>
    </citation>
    <scope>NUCLEOTIDE SEQUENCE [LARGE SCALE GENOMIC DNA]</scope>
    <source>
        <strain evidence="2 3">B5P</strain>
    </source>
</reference>
<proteinExistence type="predicted"/>
<organism evidence="2 3">
    <name type="scientific">Mesorhizobium australicum</name>
    <dbReference type="NCBI Taxonomy" id="536018"/>
    <lineage>
        <taxon>Bacteria</taxon>
        <taxon>Pseudomonadati</taxon>
        <taxon>Pseudomonadota</taxon>
        <taxon>Alphaproteobacteria</taxon>
        <taxon>Hyphomicrobiales</taxon>
        <taxon>Phyllobacteriaceae</taxon>
        <taxon>Mesorhizobium</taxon>
    </lineage>
</organism>